<dbReference type="Proteomes" id="UP001319104">
    <property type="component" value="Unassembled WGS sequence"/>
</dbReference>
<keyword evidence="4" id="KW-1185">Reference proteome</keyword>
<name>A0AAP2G4C3_9BACT</name>
<reference evidence="3 4" key="1">
    <citation type="submission" date="2021-05" db="EMBL/GenBank/DDBJ databases">
        <authorList>
            <person name="Zhang Z.D."/>
            <person name="Osman G."/>
        </authorList>
    </citation>
    <scope>NUCLEOTIDE SEQUENCE [LARGE SCALE GENOMIC DNA]</scope>
    <source>
        <strain evidence="3 4">KCTC 32217</strain>
    </source>
</reference>
<dbReference type="Pfam" id="PF13349">
    <property type="entry name" value="DUF4097"/>
    <property type="match status" value="2"/>
</dbReference>
<evidence type="ECO:0000313" key="3">
    <source>
        <dbReference type="EMBL" id="MBS9523896.1"/>
    </source>
</evidence>
<feature type="domain" description="DUF4097" evidence="2">
    <location>
        <begin position="204"/>
        <end position="303"/>
    </location>
</feature>
<keyword evidence="1" id="KW-0732">Signal</keyword>
<dbReference type="InterPro" id="IPR025164">
    <property type="entry name" value="Toastrack_DUF4097"/>
</dbReference>
<dbReference type="EMBL" id="JAHCMY010000003">
    <property type="protein sequence ID" value="MBS9523896.1"/>
    <property type="molecule type" value="Genomic_DNA"/>
</dbReference>
<dbReference type="RefSeq" id="WP_213944770.1">
    <property type="nucleotide sequence ID" value="NZ_JAHCMY010000003.1"/>
</dbReference>
<evidence type="ECO:0000313" key="4">
    <source>
        <dbReference type="Proteomes" id="UP001319104"/>
    </source>
</evidence>
<proteinExistence type="predicted"/>
<comment type="caution">
    <text evidence="3">The sequence shown here is derived from an EMBL/GenBank/DDBJ whole genome shotgun (WGS) entry which is preliminary data.</text>
</comment>
<evidence type="ECO:0000259" key="2">
    <source>
        <dbReference type="Pfam" id="PF13349"/>
    </source>
</evidence>
<dbReference type="AlphaFoldDB" id="A0AAP2G4C3"/>
<feature type="domain" description="DUF4097" evidence="2">
    <location>
        <begin position="96"/>
        <end position="181"/>
    </location>
</feature>
<accession>A0AAP2G4C3</accession>
<feature type="signal peptide" evidence="1">
    <location>
        <begin position="1"/>
        <end position="19"/>
    </location>
</feature>
<sequence length="305" mass="32517">MKSLFITLIGLLMAFSTFAQRQTLVDVQKSYEGISMIEIEAGVLDVVYKGADSPTVEMEARLEAEEDRGQDLVFVTVGNTLKISYQPPKRRRNQNDNSRGHINLTGPSDMQLFINTVASKIRVEDTDSFETHIGFVSGSVELNNVDGDVYLEGTSGVIKANNIGGSVFCETTSGKVELNGVGRDVSYKSVTGSLNAHDIGGIVDASITSGRINMTDVHEIGTINLTSGSAKAENSGLGVATYLEGSSGSIKIQTPSNLQDFNFDISAASGSVTIGNSRSRTLRVDNNARHTIRGSIASGSIVIEN</sequence>
<organism evidence="3 4">
    <name type="scientific">Litoribacter ruber</name>
    <dbReference type="NCBI Taxonomy" id="702568"/>
    <lineage>
        <taxon>Bacteria</taxon>
        <taxon>Pseudomonadati</taxon>
        <taxon>Bacteroidota</taxon>
        <taxon>Cytophagia</taxon>
        <taxon>Cytophagales</taxon>
        <taxon>Cyclobacteriaceae</taxon>
        <taxon>Litoribacter</taxon>
    </lineage>
</organism>
<feature type="chain" id="PRO_5043009113" evidence="1">
    <location>
        <begin position="20"/>
        <end position="305"/>
    </location>
</feature>
<gene>
    <name evidence="3" type="ORF">KI659_07700</name>
</gene>
<evidence type="ECO:0000256" key="1">
    <source>
        <dbReference type="SAM" id="SignalP"/>
    </source>
</evidence>
<protein>
    <submittedName>
        <fullName evidence="3">DUF4097 family beta strand repeat protein</fullName>
    </submittedName>
</protein>